<evidence type="ECO:0000256" key="5">
    <source>
        <dbReference type="ARBA" id="ARBA00022598"/>
    </source>
</evidence>
<dbReference type="PRINTS" id="PR00983">
    <property type="entry name" value="TRNASYNTHCYS"/>
</dbReference>
<dbReference type="SUPFAM" id="SSF52374">
    <property type="entry name" value="Nucleotidylyl transferase"/>
    <property type="match status" value="1"/>
</dbReference>
<feature type="domain" description="tRNA synthetases class I catalytic" evidence="10">
    <location>
        <begin position="38"/>
        <end position="340"/>
    </location>
</feature>
<dbReference type="GO" id="GO:0035446">
    <property type="term" value="F:cysteine-glucosaminylinositol ligase activity"/>
    <property type="evidence" value="ECO:0007669"/>
    <property type="project" value="UniProtKB-EC"/>
</dbReference>
<dbReference type="InterPro" id="IPR017812">
    <property type="entry name" value="Mycothiol_ligase_MshC"/>
</dbReference>
<dbReference type="PANTHER" id="PTHR10890">
    <property type="entry name" value="CYSTEINYL-TRNA SYNTHETASE"/>
    <property type="match status" value="1"/>
</dbReference>
<sequence>MNSWASIAIPPLNNRFRVPALNIFDSAAQSIAEVEKKSLYRMYVCGITPYDATHLGHANTYLAFDLLHRYLLATGAQVKFVQNITDIDDPLLERANRDGVDWRDLATSQIDLFRSDMVALHILPPEHYIGAVEAIPLVVEAIASLDSVSSVYKVGEDFYFKVHDDSNFGSRSHLSQDEMLKIFSERGGDPDRLGKKDPLDALLWLAKRPNEPGWPSQYGLGRPGWHIECCAIALNYLDVDPAAVTSIDFQGGGSDLIFPHHEMSAAQSKVMNGKEFAAHYVHAGMIGLDGEKMSKSKGNLVFVSRLLNEGVDAMVIRTALLRHHYRSDHMWTNQELESAREFLDELRIALSRPEVAPTDGTIEAIIDSLSSDLNSPKALSAIQDWIEETKEGHTGGSPGELSRAIDALLGIAI</sequence>
<dbReference type="Gene3D" id="1.20.120.640">
    <property type="entry name" value="Anticodon-binding domain of a subclass of class I aminoacyl-tRNA synthetases"/>
    <property type="match status" value="1"/>
</dbReference>
<evidence type="ECO:0000313" key="11">
    <source>
        <dbReference type="EMBL" id="CAB4534174.1"/>
    </source>
</evidence>
<evidence type="ECO:0000256" key="4">
    <source>
        <dbReference type="ARBA" id="ARBA00020068"/>
    </source>
</evidence>
<dbReference type="InterPro" id="IPR014729">
    <property type="entry name" value="Rossmann-like_a/b/a_fold"/>
</dbReference>
<dbReference type="Gene3D" id="3.40.50.620">
    <property type="entry name" value="HUPs"/>
    <property type="match status" value="1"/>
</dbReference>
<evidence type="ECO:0000256" key="7">
    <source>
        <dbReference type="ARBA" id="ARBA00022840"/>
    </source>
</evidence>
<dbReference type="GO" id="GO:0010125">
    <property type="term" value="P:mycothiol biosynthetic process"/>
    <property type="evidence" value="ECO:0007669"/>
    <property type="project" value="InterPro"/>
</dbReference>
<evidence type="ECO:0000256" key="2">
    <source>
        <dbReference type="ARBA" id="ARBA00007723"/>
    </source>
</evidence>
<dbReference type="PANTHER" id="PTHR10890:SF3">
    <property type="entry name" value="CYSTEINE--TRNA LIGASE, CYTOPLASMIC"/>
    <property type="match status" value="1"/>
</dbReference>
<keyword evidence="5" id="KW-0436">Ligase</keyword>
<comment type="catalytic activity">
    <reaction evidence="9">
        <text>1D-myo-inositol 2-amino-2-deoxy-alpha-D-glucopyranoside + L-cysteine + ATP = 1D-myo-inositol 2-(L-cysteinylamino)-2-deoxy-alpha-D-glucopyranoside + AMP + diphosphate + H(+)</text>
        <dbReference type="Rhea" id="RHEA:26176"/>
        <dbReference type="ChEBI" id="CHEBI:15378"/>
        <dbReference type="ChEBI" id="CHEBI:30616"/>
        <dbReference type="ChEBI" id="CHEBI:33019"/>
        <dbReference type="ChEBI" id="CHEBI:35235"/>
        <dbReference type="ChEBI" id="CHEBI:58886"/>
        <dbReference type="ChEBI" id="CHEBI:58887"/>
        <dbReference type="ChEBI" id="CHEBI:456215"/>
        <dbReference type="EC" id="6.3.1.13"/>
    </reaction>
</comment>
<evidence type="ECO:0000256" key="6">
    <source>
        <dbReference type="ARBA" id="ARBA00022741"/>
    </source>
</evidence>
<accession>A0A6J6B657</accession>
<dbReference type="Pfam" id="PF01406">
    <property type="entry name" value="tRNA-synt_1e"/>
    <property type="match status" value="1"/>
</dbReference>
<dbReference type="EMBL" id="CAEZSK010000016">
    <property type="protein sequence ID" value="CAB4534174.1"/>
    <property type="molecule type" value="Genomic_DNA"/>
</dbReference>
<name>A0A6J6B657_9ZZZZ</name>
<dbReference type="GO" id="GO:0005524">
    <property type="term" value="F:ATP binding"/>
    <property type="evidence" value="ECO:0007669"/>
    <property type="project" value="UniProtKB-KW"/>
</dbReference>
<dbReference type="GO" id="GO:0005829">
    <property type="term" value="C:cytosol"/>
    <property type="evidence" value="ECO:0007669"/>
    <property type="project" value="TreeGrafter"/>
</dbReference>
<comment type="similarity">
    <text evidence="2">Belongs to the class-I aminoacyl-tRNA synthetase family. MshC subfamily.</text>
</comment>
<dbReference type="InterPro" id="IPR032678">
    <property type="entry name" value="tRNA-synt_1_cat_dom"/>
</dbReference>
<protein>
    <recommendedName>
        <fullName evidence="4">L-cysteine:1D-myo-inositol 2-amino-2-deoxy-alpha-D-glucopyranoside ligase</fullName>
        <ecNumber evidence="3">6.3.1.13</ecNumber>
    </recommendedName>
    <alternativeName>
        <fullName evidence="8">Mycothiol ligase</fullName>
    </alternativeName>
</protein>
<evidence type="ECO:0000256" key="8">
    <source>
        <dbReference type="ARBA" id="ARBA00033376"/>
    </source>
</evidence>
<evidence type="ECO:0000259" key="10">
    <source>
        <dbReference type="Pfam" id="PF01406"/>
    </source>
</evidence>
<dbReference type="GO" id="GO:0004817">
    <property type="term" value="F:cysteine-tRNA ligase activity"/>
    <property type="evidence" value="ECO:0007669"/>
    <property type="project" value="TreeGrafter"/>
</dbReference>
<dbReference type="EC" id="6.3.1.13" evidence="3"/>
<dbReference type="AlphaFoldDB" id="A0A6J6B657"/>
<keyword evidence="7" id="KW-0067">ATP-binding</keyword>
<keyword evidence="6" id="KW-0547">Nucleotide-binding</keyword>
<comment type="function">
    <text evidence="1">Catalyzes the ATP-dependent condensation of GlcN-Ins and L-cysteine to form L-Cys-GlcN-Ins.</text>
</comment>
<organism evidence="11">
    <name type="scientific">freshwater metagenome</name>
    <dbReference type="NCBI Taxonomy" id="449393"/>
    <lineage>
        <taxon>unclassified sequences</taxon>
        <taxon>metagenomes</taxon>
        <taxon>ecological metagenomes</taxon>
    </lineage>
</organism>
<dbReference type="InterPro" id="IPR024909">
    <property type="entry name" value="Cys-tRNA/MSH_ligase"/>
</dbReference>
<evidence type="ECO:0000256" key="3">
    <source>
        <dbReference type="ARBA" id="ARBA00012088"/>
    </source>
</evidence>
<dbReference type="GO" id="GO:0006423">
    <property type="term" value="P:cysteinyl-tRNA aminoacylation"/>
    <property type="evidence" value="ECO:0007669"/>
    <property type="project" value="TreeGrafter"/>
</dbReference>
<dbReference type="NCBIfam" id="TIGR03447">
    <property type="entry name" value="mycothiol_MshC"/>
    <property type="match status" value="1"/>
</dbReference>
<gene>
    <name evidence="11" type="ORF">UFOPK1419_00223</name>
</gene>
<reference evidence="11" key="1">
    <citation type="submission" date="2020-05" db="EMBL/GenBank/DDBJ databases">
        <authorList>
            <person name="Chiriac C."/>
            <person name="Salcher M."/>
            <person name="Ghai R."/>
            <person name="Kavagutti S V."/>
        </authorList>
    </citation>
    <scope>NUCLEOTIDE SEQUENCE</scope>
</reference>
<evidence type="ECO:0000256" key="1">
    <source>
        <dbReference type="ARBA" id="ARBA00003679"/>
    </source>
</evidence>
<evidence type="ECO:0000256" key="9">
    <source>
        <dbReference type="ARBA" id="ARBA00048350"/>
    </source>
</evidence>
<proteinExistence type="inferred from homology"/>